<dbReference type="Gene3D" id="3.40.50.620">
    <property type="entry name" value="HUPs"/>
    <property type="match status" value="1"/>
</dbReference>
<organism evidence="1 2">
    <name type="scientific">Flavobacterium proteolyticum</name>
    <dbReference type="NCBI Taxonomy" id="2911683"/>
    <lineage>
        <taxon>Bacteria</taxon>
        <taxon>Pseudomonadati</taxon>
        <taxon>Bacteroidota</taxon>
        <taxon>Flavobacteriia</taxon>
        <taxon>Flavobacteriales</taxon>
        <taxon>Flavobacteriaceae</taxon>
        <taxon>Flavobacterium</taxon>
    </lineage>
</organism>
<dbReference type="InterPro" id="IPR014729">
    <property type="entry name" value="Rossmann-like_a/b/a_fold"/>
</dbReference>
<evidence type="ECO:0000313" key="2">
    <source>
        <dbReference type="Proteomes" id="UP000656274"/>
    </source>
</evidence>
<gene>
    <name evidence="1" type="ORF">IM755_05815</name>
</gene>
<evidence type="ECO:0000313" key="1">
    <source>
        <dbReference type="EMBL" id="MBE9576223.1"/>
    </source>
</evidence>
<sequence>MQKEHYILWTSGWDSTFRILQLVLAEKIEVQPIYIIDNDRKSLNQELNAIENITKKLFNQFPESKNYLKPIWFVKKEEIEDNSVIEKAFKEIKSHQKIGSQYEWIANFCHSNNLTNVELCVEKNLEKSSFAYFLEKNYFKLSSSKIETNQHYNNIHIVFKYFDFPIINLLKTDMLKIAKQNNWLDILYLTWFCHSPKDNIPCGKCNPCKDVIKKGLSYRIPLKNRIKGYLKIYKIKLLKG</sequence>
<proteinExistence type="predicted"/>
<name>A0ABR9WQN2_9FLAO</name>
<accession>A0ABR9WQN2</accession>
<keyword evidence="2" id="KW-1185">Reference proteome</keyword>
<dbReference type="EMBL" id="JADFTZ010000002">
    <property type="protein sequence ID" value="MBE9576223.1"/>
    <property type="molecule type" value="Genomic_DNA"/>
</dbReference>
<dbReference type="RefSeq" id="WP_194094677.1">
    <property type="nucleotide sequence ID" value="NZ_JADFTZ010000002.1"/>
</dbReference>
<reference evidence="1 2" key="1">
    <citation type="submission" date="2020-10" db="EMBL/GenBank/DDBJ databases">
        <title>The genome sequence of Flavobacterium aquaticum 1Y8A.</title>
        <authorList>
            <person name="Liu Y."/>
        </authorList>
    </citation>
    <scope>NUCLEOTIDE SEQUENCE [LARGE SCALE GENOMIC DNA]</scope>
    <source>
        <strain evidence="1 2">1Y8A</strain>
    </source>
</reference>
<dbReference type="Proteomes" id="UP000656274">
    <property type="component" value="Unassembled WGS sequence"/>
</dbReference>
<protein>
    <submittedName>
        <fullName evidence="1">7-cyano-7-deazaguanine synthase</fullName>
    </submittedName>
</protein>
<comment type="caution">
    <text evidence="1">The sequence shown here is derived from an EMBL/GenBank/DDBJ whole genome shotgun (WGS) entry which is preliminary data.</text>
</comment>